<proteinExistence type="predicted"/>
<dbReference type="InterPro" id="IPR050471">
    <property type="entry name" value="AB_hydrolase"/>
</dbReference>
<dbReference type="InterPro" id="IPR029058">
    <property type="entry name" value="AB_hydrolase_fold"/>
</dbReference>
<dbReference type="PANTHER" id="PTHR43433">
    <property type="entry name" value="HYDROLASE, ALPHA/BETA FOLD FAMILY PROTEIN"/>
    <property type="match status" value="1"/>
</dbReference>
<dbReference type="SUPFAM" id="SSF53474">
    <property type="entry name" value="alpha/beta-Hydrolases"/>
    <property type="match status" value="1"/>
</dbReference>
<accession>A0A840QFQ0</accession>
<gene>
    <name evidence="3" type="ORF">BJ970_003467</name>
</gene>
<dbReference type="Pfam" id="PF00561">
    <property type="entry name" value="Abhydrolase_1"/>
    <property type="match status" value="1"/>
</dbReference>
<dbReference type="PRINTS" id="PR00111">
    <property type="entry name" value="ABHYDROLASE"/>
</dbReference>
<dbReference type="InterPro" id="IPR000073">
    <property type="entry name" value="AB_hydrolase_1"/>
</dbReference>
<dbReference type="RefSeq" id="WP_312864288.1">
    <property type="nucleotide sequence ID" value="NZ_JACHIW010000001.1"/>
</dbReference>
<dbReference type="GO" id="GO:0004806">
    <property type="term" value="F:triacylglycerol lipase activity"/>
    <property type="evidence" value="ECO:0007669"/>
    <property type="project" value="TreeGrafter"/>
</dbReference>
<dbReference type="AlphaFoldDB" id="A0A840QFQ0"/>
<name>A0A840QFQ0_9PSEU</name>
<sequence>MTVQIHQQAVRVQGAELYCEMRGEGPPVLIIQGGLSEAGATEQLAEALAQHYQVISYDRRGLSRSTASTPPATLATHADDAATLLSTVSAQPARVIGPSIGALIGLHLAVRHPERVATLVAHEPPMSSLVRDPQQEAGLDEVAALARADVQEAIRHFVSLGGNGDGSREEGARPTPPVGDIDANLRHFFAYDFPAVRDSTLDVGQIAAASPTIIPTGGAESRGRWEYRCAEQLAHQLDRKLIEMPGGHNGLISHPWATATELRWLFTEAEHET</sequence>
<evidence type="ECO:0000313" key="3">
    <source>
        <dbReference type="EMBL" id="MBB5155933.1"/>
    </source>
</evidence>
<evidence type="ECO:0000313" key="4">
    <source>
        <dbReference type="Proteomes" id="UP000584374"/>
    </source>
</evidence>
<dbReference type="Gene3D" id="3.40.50.1820">
    <property type="entry name" value="alpha/beta hydrolase"/>
    <property type="match status" value="1"/>
</dbReference>
<comment type="caution">
    <text evidence="3">The sequence shown here is derived from an EMBL/GenBank/DDBJ whole genome shotgun (WGS) entry which is preliminary data.</text>
</comment>
<dbReference type="GO" id="GO:0046503">
    <property type="term" value="P:glycerolipid catabolic process"/>
    <property type="evidence" value="ECO:0007669"/>
    <property type="project" value="TreeGrafter"/>
</dbReference>
<dbReference type="EMBL" id="JACHIW010000001">
    <property type="protein sequence ID" value="MBB5155933.1"/>
    <property type="molecule type" value="Genomic_DNA"/>
</dbReference>
<dbReference type="PANTHER" id="PTHR43433:SF5">
    <property type="entry name" value="AB HYDROLASE-1 DOMAIN-CONTAINING PROTEIN"/>
    <property type="match status" value="1"/>
</dbReference>
<evidence type="ECO:0000259" key="2">
    <source>
        <dbReference type="Pfam" id="PF00561"/>
    </source>
</evidence>
<protein>
    <submittedName>
        <fullName evidence="3">Pimeloyl-ACP methyl ester carboxylesterase</fullName>
    </submittedName>
</protein>
<evidence type="ECO:0000256" key="1">
    <source>
        <dbReference type="SAM" id="MobiDB-lite"/>
    </source>
</evidence>
<dbReference type="Proteomes" id="UP000584374">
    <property type="component" value="Unassembled WGS sequence"/>
</dbReference>
<feature type="domain" description="AB hydrolase-1" evidence="2">
    <location>
        <begin position="26"/>
        <end position="246"/>
    </location>
</feature>
<reference evidence="3 4" key="1">
    <citation type="submission" date="2020-08" db="EMBL/GenBank/DDBJ databases">
        <title>Sequencing the genomes of 1000 actinobacteria strains.</title>
        <authorList>
            <person name="Klenk H.-P."/>
        </authorList>
    </citation>
    <scope>NUCLEOTIDE SEQUENCE [LARGE SCALE GENOMIC DNA]</scope>
    <source>
        <strain evidence="3 4">DSM 45584</strain>
    </source>
</reference>
<organism evidence="3 4">
    <name type="scientific">Saccharopolyspora phatthalungensis</name>
    <dbReference type="NCBI Taxonomy" id="664693"/>
    <lineage>
        <taxon>Bacteria</taxon>
        <taxon>Bacillati</taxon>
        <taxon>Actinomycetota</taxon>
        <taxon>Actinomycetes</taxon>
        <taxon>Pseudonocardiales</taxon>
        <taxon>Pseudonocardiaceae</taxon>
        <taxon>Saccharopolyspora</taxon>
    </lineage>
</organism>
<keyword evidence="4" id="KW-1185">Reference proteome</keyword>
<feature type="region of interest" description="Disordered" evidence="1">
    <location>
        <begin position="159"/>
        <end position="178"/>
    </location>
</feature>